<dbReference type="EMBL" id="JAAGWD010000003">
    <property type="protein sequence ID" value="NEM97628.1"/>
    <property type="molecule type" value="Genomic_DNA"/>
</dbReference>
<evidence type="ECO:0000256" key="1">
    <source>
        <dbReference type="SAM" id="MobiDB-lite"/>
    </source>
</evidence>
<dbReference type="RefSeq" id="WP_163914195.1">
    <property type="nucleotide sequence ID" value="NZ_JAAGWD010000003.1"/>
</dbReference>
<organism evidence="3 4">
    <name type="scientific">Pontibacter burrus</name>
    <dbReference type="NCBI Taxonomy" id="2704466"/>
    <lineage>
        <taxon>Bacteria</taxon>
        <taxon>Pseudomonadati</taxon>
        <taxon>Bacteroidota</taxon>
        <taxon>Cytophagia</taxon>
        <taxon>Cytophagales</taxon>
        <taxon>Hymenobacteraceae</taxon>
        <taxon>Pontibacter</taxon>
    </lineage>
</organism>
<reference evidence="3 4" key="1">
    <citation type="submission" date="2020-02" db="EMBL/GenBank/DDBJ databases">
        <authorList>
            <person name="Kim M.K."/>
        </authorList>
    </citation>
    <scope>NUCLEOTIDE SEQUENCE [LARGE SCALE GENOMIC DNA]</scope>
    <source>
        <strain evidence="3 4">BT327</strain>
    </source>
</reference>
<evidence type="ECO:0000313" key="4">
    <source>
        <dbReference type="Proteomes" id="UP000474777"/>
    </source>
</evidence>
<sequence length="174" mass="19785">MEDNRPFENNRGTENNRNIIGWGIDADPKNDPTYPMKNRSNEEHKGYAWERPTQQPVNMEILHSIERPNVTAVFGTSVPPSGLSGMIRRLAFKRSENEYSHWLPLIIADRVNVVEGIIDDFVKGNYPNLFVEKGYKAEWKHDKLGLFGKFAILAAVTATAVVLLTRNNSNDDED</sequence>
<proteinExistence type="predicted"/>
<evidence type="ECO:0000313" key="3">
    <source>
        <dbReference type="EMBL" id="NEM97628.1"/>
    </source>
</evidence>
<feature type="transmembrane region" description="Helical" evidence="2">
    <location>
        <begin position="146"/>
        <end position="165"/>
    </location>
</feature>
<comment type="caution">
    <text evidence="3">The sequence shown here is derived from an EMBL/GenBank/DDBJ whole genome shotgun (WGS) entry which is preliminary data.</text>
</comment>
<keyword evidence="2" id="KW-0812">Transmembrane</keyword>
<keyword evidence="4" id="KW-1185">Reference proteome</keyword>
<gene>
    <name evidence="3" type="ORF">GXP69_07975</name>
</gene>
<dbReference type="AlphaFoldDB" id="A0A6B3LUG3"/>
<evidence type="ECO:0000256" key="2">
    <source>
        <dbReference type="SAM" id="Phobius"/>
    </source>
</evidence>
<protein>
    <submittedName>
        <fullName evidence="3">Uncharacterized protein</fullName>
    </submittedName>
</protein>
<name>A0A6B3LUG3_9BACT</name>
<feature type="region of interest" description="Disordered" evidence="1">
    <location>
        <begin position="1"/>
        <end position="40"/>
    </location>
</feature>
<keyword evidence="2" id="KW-0472">Membrane</keyword>
<keyword evidence="2" id="KW-1133">Transmembrane helix</keyword>
<accession>A0A6B3LUG3</accession>
<dbReference type="Proteomes" id="UP000474777">
    <property type="component" value="Unassembled WGS sequence"/>
</dbReference>